<evidence type="ECO:0000256" key="4">
    <source>
        <dbReference type="ARBA" id="ARBA00023242"/>
    </source>
</evidence>
<evidence type="ECO:0000256" key="3">
    <source>
        <dbReference type="ARBA" id="ARBA00023163"/>
    </source>
</evidence>
<dbReference type="Proteomes" id="UP000765509">
    <property type="component" value="Unassembled WGS sequence"/>
</dbReference>
<dbReference type="GO" id="GO:0000127">
    <property type="term" value="C:transcription factor TFIIIC complex"/>
    <property type="evidence" value="ECO:0007669"/>
    <property type="project" value="InterPro"/>
</dbReference>
<name>A0A9Q3H5W0_9BASI</name>
<feature type="compositionally biased region" description="Low complexity" evidence="5">
    <location>
        <begin position="645"/>
        <end position="655"/>
    </location>
</feature>
<evidence type="ECO:0000256" key="1">
    <source>
        <dbReference type="ARBA" id="ARBA00004123"/>
    </source>
</evidence>
<comment type="caution">
    <text evidence="8">The sequence shown here is derived from an EMBL/GenBank/DDBJ whole genome shotgun (WGS) entry which is preliminary data.</text>
</comment>
<evidence type="ECO:0000259" key="7">
    <source>
        <dbReference type="Pfam" id="PF17682"/>
    </source>
</evidence>
<comment type="subcellular location">
    <subcellularLocation>
        <location evidence="1">Nucleus</location>
    </subcellularLocation>
</comment>
<dbReference type="InterPro" id="IPR042536">
    <property type="entry name" value="TFIIIC_tauA_Sfc1"/>
</dbReference>
<evidence type="ECO:0000313" key="9">
    <source>
        <dbReference type="Proteomes" id="UP000765509"/>
    </source>
</evidence>
<feature type="compositionally biased region" description="Polar residues" evidence="5">
    <location>
        <begin position="492"/>
        <end position="502"/>
    </location>
</feature>
<dbReference type="GO" id="GO:0001002">
    <property type="term" value="F:RNA polymerase III type 1 promoter sequence-specific DNA binding"/>
    <property type="evidence" value="ECO:0007669"/>
    <property type="project" value="TreeGrafter"/>
</dbReference>
<dbReference type="PANTHER" id="PTHR13230:SF5">
    <property type="entry name" value="GENERAL TRANSCRIPTION FACTOR 3C POLYPEPTIDE 5"/>
    <property type="match status" value="1"/>
</dbReference>
<feature type="region of interest" description="Disordered" evidence="5">
    <location>
        <begin position="562"/>
        <end position="655"/>
    </location>
</feature>
<dbReference type="GO" id="GO:0005634">
    <property type="term" value="C:nucleus"/>
    <property type="evidence" value="ECO:0007669"/>
    <property type="project" value="UniProtKB-SubCell"/>
</dbReference>
<evidence type="ECO:0000259" key="6">
    <source>
        <dbReference type="Pfam" id="PF09734"/>
    </source>
</evidence>
<dbReference type="Gene3D" id="3.30.200.160">
    <property type="entry name" value="TFIIIC, subcomplex tauA, subunit Sfc1, barrel domain"/>
    <property type="match status" value="1"/>
</dbReference>
<evidence type="ECO:0000256" key="5">
    <source>
        <dbReference type="SAM" id="MobiDB-lite"/>
    </source>
</evidence>
<dbReference type="OrthoDB" id="5598268at2759"/>
<keyword evidence="3" id="KW-0804">Transcription</keyword>
<dbReference type="InterPro" id="IPR041499">
    <property type="entry name" value="Tfc1/Sfc1_N"/>
</dbReference>
<evidence type="ECO:0008006" key="10">
    <source>
        <dbReference type="Google" id="ProtNLM"/>
    </source>
</evidence>
<feature type="domain" description="Transcription factor IIIC subunit 5 HTH" evidence="6">
    <location>
        <begin position="197"/>
        <end position="348"/>
    </location>
</feature>
<feature type="region of interest" description="Disordered" evidence="5">
    <location>
        <begin position="27"/>
        <end position="52"/>
    </location>
</feature>
<feature type="region of interest" description="Disordered" evidence="5">
    <location>
        <begin position="487"/>
        <end position="531"/>
    </location>
</feature>
<evidence type="ECO:0000256" key="2">
    <source>
        <dbReference type="ARBA" id="ARBA00023125"/>
    </source>
</evidence>
<dbReference type="EMBL" id="AVOT02010561">
    <property type="protein sequence ID" value="MBW0490390.1"/>
    <property type="molecule type" value="Genomic_DNA"/>
</dbReference>
<dbReference type="GO" id="GO:0001003">
    <property type="term" value="F:RNA polymerase III type 2 promoter sequence-specific DNA binding"/>
    <property type="evidence" value="ECO:0007669"/>
    <property type="project" value="TreeGrafter"/>
</dbReference>
<dbReference type="InterPro" id="IPR019136">
    <property type="entry name" value="TF_IIIC_su-5_HTH"/>
</dbReference>
<dbReference type="AlphaFoldDB" id="A0A9Q3H5W0"/>
<organism evidence="8 9">
    <name type="scientific">Austropuccinia psidii MF-1</name>
    <dbReference type="NCBI Taxonomy" id="1389203"/>
    <lineage>
        <taxon>Eukaryota</taxon>
        <taxon>Fungi</taxon>
        <taxon>Dikarya</taxon>
        <taxon>Basidiomycota</taxon>
        <taxon>Pucciniomycotina</taxon>
        <taxon>Pucciniomycetes</taxon>
        <taxon>Pucciniales</taxon>
        <taxon>Sphaerophragmiaceae</taxon>
        <taxon>Austropuccinia</taxon>
    </lineage>
</organism>
<dbReference type="GO" id="GO:0006384">
    <property type="term" value="P:transcription initiation at RNA polymerase III promoter"/>
    <property type="evidence" value="ECO:0007669"/>
    <property type="project" value="InterPro"/>
</dbReference>
<reference evidence="8" key="1">
    <citation type="submission" date="2021-03" db="EMBL/GenBank/DDBJ databases">
        <title>Draft genome sequence of rust myrtle Austropuccinia psidii MF-1, a brazilian biotype.</title>
        <authorList>
            <person name="Quecine M.C."/>
            <person name="Pachon D.M.R."/>
            <person name="Bonatelli M.L."/>
            <person name="Correr F.H."/>
            <person name="Franceschini L.M."/>
            <person name="Leite T.F."/>
            <person name="Margarido G.R.A."/>
            <person name="Almeida C.A."/>
            <person name="Ferrarezi J.A."/>
            <person name="Labate C.A."/>
        </authorList>
    </citation>
    <scope>NUCLEOTIDE SEQUENCE</scope>
    <source>
        <strain evidence="8">MF-1</strain>
    </source>
</reference>
<dbReference type="PANTHER" id="PTHR13230">
    <property type="entry name" value="GENERAL TRANSCRIPTION FACTOR IIIC, POLYPEPTIDE 5"/>
    <property type="match status" value="1"/>
</dbReference>
<feature type="domain" description="Transcription factor IIIC subunit Tfc1/Sfc1 triple barrel" evidence="7">
    <location>
        <begin position="52"/>
        <end position="155"/>
    </location>
</feature>
<dbReference type="InterPro" id="IPR040454">
    <property type="entry name" value="TF_IIIC_Tfc1/Sfc1"/>
</dbReference>
<dbReference type="Pfam" id="PF17682">
    <property type="entry name" value="Tau95_N"/>
    <property type="match status" value="1"/>
</dbReference>
<keyword evidence="9" id="KW-1185">Reference proteome</keyword>
<sequence length="702" mass="79938">MISDKTSHKLSRSGSIEELTAIECPLRLKEDHHPDKSLTITSSSSSNPENQDKFDRLINRLGGYQKLSAQLEAKDPNRPVELQLNSKNLDNEYIRPISGEWVPTSNILIKVIKRIKKSNNPNDNQESNQKRLYKIEPVGFITHTIRFRVLADYHFTPDLNHPMNLLARDMRALSAEGILKFRFQSETEDYSPSQIGLFPPPLFSKYLAPQAYQYKQNLASVPTQKADGTERLVNRSRFIHIPLQSITFHETTIPHAPLPAHLKYKVPEDEAICKRVSSLFEQRPVWSRLALNNQLKPAERRLIHWHKHILPCHCYTFADGVFRDLLIRFQYDPRATPEARFYQRISLRNLDNKNISERLTYKLLKRSVETGSIDNQRDHIFDGLELHQSVGTYQLCDITDSLLVSLIKSTKGVLPNCRIRDGWYTSNAIEQIRSILRRKFHALLDQKKVIRDTECVDLLEIDVSAEAADLMKKGRSTLNQPCRVHFEETEDASQTATTSRQENSSKKLLTPNPLYKIRPHKTVTKAKPANTTGTSRLLLDISHSSPINQLSPNVDDDQEALPAINIDNEDNIDNTDSNNLEREGEQGAHDETRDNTKGDDHDIQDKQEGDNTERQEKQESGRLHEAIDNEDGNADQEDGHASEFNNDSSLTSLSDLNNMSELSELSDLSDLSDLSELSELSDLSELSELSELSNLSNLSELS</sequence>
<keyword evidence="4" id="KW-0539">Nucleus</keyword>
<feature type="compositionally biased region" description="Basic and acidic residues" evidence="5">
    <location>
        <begin position="27"/>
        <end position="36"/>
    </location>
</feature>
<keyword evidence="2" id="KW-0238">DNA-binding</keyword>
<accession>A0A9Q3H5W0</accession>
<feature type="compositionally biased region" description="Basic and acidic residues" evidence="5">
    <location>
        <begin position="579"/>
        <end position="627"/>
    </location>
</feature>
<dbReference type="Pfam" id="PF09734">
    <property type="entry name" value="Tau95"/>
    <property type="match status" value="1"/>
</dbReference>
<proteinExistence type="predicted"/>
<gene>
    <name evidence="8" type="ORF">O181_030105</name>
</gene>
<evidence type="ECO:0000313" key="8">
    <source>
        <dbReference type="EMBL" id="MBW0490390.1"/>
    </source>
</evidence>
<protein>
    <recommendedName>
        <fullName evidence="10">Transcription factor IIIC subunit 5 HTH domain-containing protein</fullName>
    </recommendedName>
</protein>